<feature type="compositionally biased region" description="Basic and acidic residues" evidence="1">
    <location>
        <begin position="977"/>
        <end position="991"/>
    </location>
</feature>
<feature type="compositionally biased region" description="Basic and acidic residues" evidence="1">
    <location>
        <begin position="446"/>
        <end position="458"/>
    </location>
</feature>
<feature type="region of interest" description="Disordered" evidence="1">
    <location>
        <begin position="765"/>
        <end position="820"/>
    </location>
</feature>
<dbReference type="AlphaFoldDB" id="A0A8H3EZ24"/>
<feature type="compositionally biased region" description="Polar residues" evidence="1">
    <location>
        <begin position="431"/>
        <end position="445"/>
    </location>
</feature>
<gene>
    <name evidence="2" type="ORF">IMSHALPRED_001928</name>
</gene>
<dbReference type="EMBL" id="CAJPDT010000013">
    <property type="protein sequence ID" value="CAF9914508.1"/>
    <property type="molecule type" value="Genomic_DNA"/>
</dbReference>
<sequence length="1037" mass="112971">MAPFSCCSFRRAVSPDPQPAVLVDASQTGGRFALSSHTPSQAGSHEKVSNAQTIHGNLASATDNDVAHEVFTALGNGMTSAHETESSVHHSSSNRRLHEVASHVRKRMSRDSGMSKQSSKTRLRSSLSEDEYQRREELKRALHQRVQEDIAEGSNISDGSYDEDAVPIKTPRSTWGRHEGSIQISPKHLSYALRRSDSPSAHTELDPRTLSQSYAPKKTAVALSRMLIQRGSNYETKSEEKDVDPKVRNVRGASTTQKYIFSDEDDPTQAPKTRSHSPLGRSNTVLHMPNSTKALGIDVAHPEFLNTPGASSAPYLLPTWPKGIRNSAAGGYSRPSLADVRQGAWSNEVNGTHRSILGSGRPPGIYDTRIRPASEQLLHGALGALGHPVNSKHSNTHSTTDTHTSSSNGYVCNPSTEEMSFGGTDGKDYSPPTSGLQTGSLNIQRARSEGSDPVHPYDMHIPQPLASKPLPPSVSLPQMERPRWNPSYTSGGSSRNFSVIPRSQPSSSVSTGGRQFRTPATRFTSSSVYSSRSLSRSPPDSNMHINSVSDPMYYLEVFQPSEGIISVPATRPKSVDLDNLERRTIETSYHSSNESLMNRELAAAETRISQPLRANTLPRNSRFREDLDRISAELALTNPPRRRNSNLDGARSRSNEDVTSIWERALREHSQEDKAISHTRIGSTSPDLVGPRQLDPKTAATSGQKARKRSSFLSTNDRRVPQPLEGAHLQAHLGAYTLPPRRENARKRPALEGIERTPSAIRASSWARYPSHTRPERSTSPAGVSDQVYSRDFAITPPGIVPDVSPAHGSSPLTDGKQGDTKALTFGKQILSTITSLYKSQSQDLQRRFANEARGNRSSISEGGAVEYPELEMLGSISPPMPSPDIATKLQLEKHVRKASEPQGDALTHHSQSGQVSRKDSQDWAREYQDCIHLADSSIQTPAVIPSAVVAKWSTSDDVAKWSTETSEGSLDVASVSRREAGDSVGPRDVRASGLGSRSPDMRASTLDFKSSLELDEWTARERISRLGLESGGSGGG</sequence>
<feature type="compositionally biased region" description="Basic and acidic residues" evidence="1">
    <location>
        <begin position="236"/>
        <end position="247"/>
    </location>
</feature>
<comment type="caution">
    <text evidence="2">The sequence shown here is derived from an EMBL/GenBank/DDBJ whole genome shotgun (WGS) entry which is preliminary data.</text>
</comment>
<feature type="region of interest" description="Disordered" evidence="1">
    <location>
        <begin position="634"/>
        <end position="657"/>
    </location>
</feature>
<evidence type="ECO:0000256" key="1">
    <source>
        <dbReference type="SAM" id="MobiDB-lite"/>
    </source>
</evidence>
<feature type="region of interest" description="Disordered" evidence="1">
    <location>
        <begin position="897"/>
        <end position="922"/>
    </location>
</feature>
<feature type="region of interest" description="Disordered" evidence="1">
    <location>
        <begin position="151"/>
        <end position="181"/>
    </location>
</feature>
<evidence type="ECO:0000313" key="2">
    <source>
        <dbReference type="EMBL" id="CAF9914508.1"/>
    </source>
</evidence>
<dbReference type="OrthoDB" id="3437384at2759"/>
<feature type="compositionally biased region" description="Polar residues" evidence="1">
    <location>
        <begin position="409"/>
        <end position="418"/>
    </location>
</feature>
<organism evidence="2 3">
    <name type="scientific">Imshaugia aleurites</name>
    <dbReference type="NCBI Taxonomy" id="172621"/>
    <lineage>
        <taxon>Eukaryota</taxon>
        <taxon>Fungi</taxon>
        <taxon>Dikarya</taxon>
        <taxon>Ascomycota</taxon>
        <taxon>Pezizomycotina</taxon>
        <taxon>Lecanoromycetes</taxon>
        <taxon>OSLEUM clade</taxon>
        <taxon>Lecanoromycetidae</taxon>
        <taxon>Lecanorales</taxon>
        <taxon>Lecanorineae</taxon>
        <taxon>Parmeliaceae</taxon>
        <taxon>Imshaugia</taxon>
    </lineage>
</organism>
<feature type="compositionally biased region" description="Polar residues" evidence="1">
    <location>
        <begin position="112"/>
        <end position="126"/>
    </location>
</feature>
<reference evidence="2" key="1">
    <citation type="submission" date="2021-03" db="EMBL/GenBank/DDBJ databases">
        <authorList>
            <person name="Tagirdzhanova G."/>
        </authorList>
    </citation>
    <scope>NUCLEOTIDE SEQUENCE</scope>
</reference>
<feature type="compositionally biased region" description="Polar residues" evidence="1">
    <location>
        <begin position="486"/>
        <end position="513"/>
    </location>
</feature>
<protein>
    <submittedName>
        <fullName evidence="2">Uncharacterized protein</fullName>
    </submittedName>
</protein>
<feature type="compositionally biased region" description="Low complexity" evidence="1">
    <location>
        <begin position="390"/>
        <end position="408"/>
    </location>
</feature>
<keyword evidence="3" id="KW-1185">Reference proteome</keyword>
<feature type="region of interest" description="Disordered" evidence="1">
    <location>
        <begin position="964"/>
        <end position="1003"/>
    </location>
</feature>
<feature type="region of interest" description="Disordered" evidence="1">
    <location>
        <begin position="233"/>
        <end position="286"/>
    </location>
</feature>
<feature type="region of interest" description="Disordered" evidence="1">
    <location>
        <begin position="390"/>
        <end position="542"/>
    </location>
</feature>
<feature type="compositionally biased region" description="Low complexity" evidence="1">
    <location>
        <begin position="525"/>
        <end position="541"/>
    </location>
</feature>
<accession>A0A8H3EZ24</accession>
<evidence type="ECO:0000313" key="3">
    <source>
        <dbReference type="Proteomes" id="UP000664534"/>
    </source>
</evidence>
<dbReference type="Proteomes" id="UP000664534">
    <property type="component" value="Unassembled WGS sequence"/>
</dbReference>
<proteinExistence type="predicted"/>
<feature type="region of interest" description="Disordered" evidence="1">
    <location>
        <begin position="669"/>
        <end position="722"/>
    </location>
</feature>
<name>A0A8H3EZ24_9LECA</name>
<feature type="region of interest" description="Disordered" evidence="1">
    <location>
        <begin position="80"/>
        <end position="132"/>
    </location>
</feature>